<dbReference type="SMART" id="SM00490">
    <property type="entry name" value="HELICc"/>
    <property type="match status" value="1"/>
</dbReference>
<dbReference type="PANTHER" id="PTHR47959:SF1">
    <property type="entry name" value="ATP-DEPENDENT RNA HELICASE DBPA"/>
    <property type="match status" value="1"/>
</dbReference>
<dbReference type="PANTHER" id="PTHR47959">
    <property type="entry name" value="ATP-DEPENDENT RNA HELICASE RHLE-RELATED"/>
    <property type="match status" value="1"/>
</dbReference>
<dbReference type="GO" id="GO:0003724">
    <property type="term" value="F:RNA helicase activity"/>
    <property type="evidence" value="ECO:0007669"/>
    <property type="project" value="TreeGrafter"/>
</dbReference>
<dbReference type="InterPro" id="IPR011545">
    <property type="entry name" value="DEAD/DEAH_box_helicase_dom"/>
</dbReference>
<evidence type="ECO:0000259" key="5">
    <source>
        <dbReference type="PROSITE" id="PS51192"/>
    </source>
</evidence>
<dbReference type="EMBL" id="VCGU01000011">
    <property type="protein sequence ID" value="TRY67064.1"/>
    <property type="molecule type" value="Genomic_DNA"/>
</dbReference>
<reference evidence="7 8" key="1">
    <citation type="journal article" date="2018" name="Nat. Ecol. Evol.">
        <title>Genomic signatures of mitonuclear coevolution across populations of Tigriopus californicus.</title>
        <authorList>
            <person name="Barreto F.S."/>
            <person name="Watson E.T."/>
            <person name="Lima T.G."/>
            <person name="Willett C.S."/>
            <person name="Edmands S."/>
            <person name="Li W."/>
            <person name="Burton R.S."/>
        </authorList>
    </citation>
    <scope>NUCLEOTIDE SEQUENCE [LARGE SCALE GENOMIC DNA]</scope>
    <source>
        <strain evidence="7 8">San Diego</strain>
    </source>
</reference>
<evidence type="ECO:0000313" key="8">
    <source>
        <dbReference type="Proteomes" id="UP000318571"/>
    </source>
</evidence>
<dbReference type="InterPro" id="IPR050079">
    <property type="entry name" value="DEAD_box_RNA_helicase"/>
</dbReference>
<keyword evidence="2" id="KW-0378">Hydrolase</keyword>
<sequence>MVTLPMLLPNISTHCSISKGSMISGCALVRPPTWTAWTSARRCLITVDREGRLDRSQTAKPVIDIPVQVQRQAVKRMQKLRKRNWKYPEVKTGDRTQPILVEAIPQVLQAGDCLVAAETGSGKTLAFVAPVLQRILSSEANPHRPATGAPLALILTPGRELAYQIFQVVQSLGSRLGLRSHLEVGLGHGVAPHPKTSIQGIPLDILVGTFGAVSNQYARNCYTRSSVRQIVLDEADTLLDDTFNPDTMPFLDQFRETRNQTVQRIFAAATYPTSLDTVLGHVVSSNDLNEVVSPGLHMPLTHVEQKFIRVSRDGRLEYLAELLVQDQTRGKSTLVFSNTSHQARSIARYLNDQGIQCAEIHSNLNHYQRTSSWSKFVSGEVKVISGTDVASRGLDSRDIGHVINFEFPQNMSDYVHRVGRVGRMASVQHPKITNFVRGFIQVNLVQKIETAIRRNTELPNVNNNIIRIIKQFQTKKDMPSRFQFEP</sequence>
<name>A0A553NNQ6_TIGCA</name>
<dbReference type="Proteomes" id="UP000318571">
    <property type="component" value="Chromosome 4"/>
</dbReference>
<proteinExistence type="predicted"/>
<keyword evidence="3" id="KW-0347">Helicase</keyword>
<evidence type="ECO:0008006" key="9">
    <source>
        <dbReference type="Google" id="ProtNLM"/>
    </source>
</evidence>
<dbReference type="InterPro" id="IPR014001">
    <property type="entry name" value="Helicase_ATP-bd"/>
</dbReference>
<feature type="domain" description="Helicase C-terminal" evidence="6">
    <location>
        <begin position="318"/>
        <end position="469"/>
    </location>
</feature>
<dbReference type="InterPro" id="IPR001650">
    <property type="entry name" value="Helicase_C-like"/>
</dbReference>
<evidence type="ECO:0000256" key="2">
    <source>
        <dbReference type="ARBA" id="ARBA00022801"/>
    </source>
</evidence>
<evidence type="ECO:0000259" key="6">
    <source>
        <dbReference type="PROSITE" id="PS51194"/>
    </source>
</evidence>
<dbReference type="Gene3D" id="3.40.50.300">
    <property type="entry name" value="P-loop containing nucleotide triphosphate hydrolases"/>
    <property type="match status" value="2"/>
</dbReference>
<dbReference type="GO" id="GO:0005829">
    <property type="term" value="C:cytosol"/>
    <property type="evidence" value="ECO:0007669"/>
    <property type="project" value="TreeGrafter"/>
</dbReference>
<dbReference type="SMART" id="SM00487">
    <property type="entry name" value="DEXDc"/>
    <property type="match status" value="1"/>
</dbReference>
<dbReference type="CDD" id="cd18787">
    <property type="entry name" value="SF2_C_DEAD"/>
    <property type="match status" value="1"/>
</dbReference>
<organism evidence="7 8">
    <name type="scientific">Tigriopus californicus</name>
    <name type="common">Marine copepod</name>
    <dbReference type="NCBI Taxonomy" id="6832"/>
    <lineage>
        <taxon>Eukaryota</taxon>
        <taxon>Metazoa</taxon>
        <taxon>Ecdysozoa</taxon>
        <taxon>Arthropoda</taxon>
        <taxon>Crustacea</taxon>
        <taxon>Multicrustacea</taxon>
        <taxon>Hexanauplia</taxon>
        <taxon>Copepoda</taxon>
        <taxon>Harpacticoida</taxon>
        <taxon>Harpacticidae</taxon>
        <taxon>Tigriopus</taxon>
    </lineage>
</organism>
<evidence type="ECO:0000256" key="4">
    <source>
        <dbReference type="ARBA" id="ARBA00022840"/>
    </source>
</evidence>
<dbReference type="STRING" id="6832.A0A553NNQ6"/>
<keyword evidence="8" id="KW-1185">Reference proteome</keyword>
<dbReference type="Pfam" id="PF00270">
    <property type="entry name" value="DEAD"/>
    <property type="match status" value="1"/>
</dbReference>
<dbReference type="GO" id="GO:0003676">
    <property type="term" value="F:nucleic acid binding"/>
    <property type="evidence" value="ECO:0007669"/>
    <property type="project" value="InterPro"/>
</dbReference>
<dbReference type="GO" id="GO:0005524">
    <property type="term" value="F:ATP binding"/>
    <property type="evidence" value="ECO:0007669"/>
    <property type="project" value="UniProtKB-KW"/>
</dbReference>
<dbReference type="GO" id="GO:0016787">
    <property type="term" value="F:hydrolase activity"/>
    <property type="evidence" value="ECO:0007669"/>
    <property type="project" value="UniProtKB-KW"/>
</dbReference>
<feature type="domain" description="Helicase ATP-binding" evidence="5">
    <location>
        <begin position="104"/>
        <end position="289"/>
    </location>
</feature>
<keyword evidence="1" id="KW-0547">Nucleotide-binding</keyword>
<dbReference type="Pfam" id="PF00271">
    <property type="entry name" value="Helicase_C"/>
    <property type="match status" value="1"/>
</dbReference>
<dbReference type="PROSITE" id="PS51192">
    <property type="entry name" value="HELICASE_ATP_BIND_1"/>
    <property type="match status" value="1"/>
</dbReference>
<dbReference type="AlphaFoldDB" id="A0A553NNQ6"/>
<dbReference type="SUPFAM" id="SSF52540">
    <property type="entry name" value="P-loop containing nucleoside triphosphate hydrolases"/>
    <property type="match status" value="1"/>
</dbReference>
<evidence type="ECO:0000256" key="1">
    <source>
        <dbReference type="ARBA" id="ARBA00022741"/>
    </source>
</evidence>
<keyword evidence="4" id="KW-0067">ATP-binding</keyword>
<evidence type="ECO:0000313" key="7">
    <source>
        <dbReference type="EMBL" id="TRY67064.1"/>
    </source>
</evidence>
<accession>A0A553NNQ6</accession>
<dbReference type="PROSITE" id="PS51194">
    <property type="entry name" value="HELICASE_CTER"/>
    <property type="match status" value="1"/>
</dbReference>
<protein>
    <recommendedName>
        <fullName evidence="9">RNA helicase</fullName>
    </recommendedName>
</protein>
<dbReference type="InterPro" id="IPR027417">
    <property type="entry name" value="P-loop_NTPase"/>
</dbReference>
<comment type="caution">
    <text evidence="7">The sequence shown here is derived from an EMBL/GenBank/DDBJ whole genome shotgun (WGS) entry which is preliminary data.</text>
</comment>
<dbReference type="OMA" id="SFVRRAW"/>
<evidence type="ECO:0000256" key="3">
    <source>
        <dbReference type="ARBA" id="ARBA00022806"/>
    </source>
</evidence>
<gene>
    <name evidence="7" type="ORF">TCAL_09082</name>
</gene>